<dbReference type="GO" id="GO:0007165">
    <property type="term" value="P:signal transduction"/>
    <property type="evidence" value="ECO:0007669"/>
    <property type="project" value="UniProtKB-KW"/>
</dbReference>
<dbReference type="GO" id="GO:0004888">
    <property type="term" value="F:transmembrane signaling receptor activity"/>
    <property type="evidence" value="ECO:0007669"/>
    <property type="project" value="InterPro"/>
</dbReference>
<dbReference type="PROSITE" id="PS50111">
    <property type="entry name" value="CHEMOTAXIS_TRANSDUC_2"/>
    <property type="match status" value="1"/>
</dbReference>
<gene>
    <name evidence="8" type="ORF">SAMN02745120_1104</name>
</gene>
<evidence type="ECO:0000313" key="9">
    <source>
        <dbReference type="Proteomes" id="UP000243406"/>
    </source>
</evidence>
<organism evidence="8 9">
    <name type="scientific">Acetoanaerobium noterae</name>
    <dbReference type="NCBI Taxonomy" id="745369"/>
    <lineage>
        <taxon>Bacteria</taxon>
        <taxon>Bacillati</taxon>
        <taxon>Bacillota</taxon>
        <taxon>Clostridia</taxon>
        <taxon>Peptostreptococcales</taxon>
        <taxon>Filifactoraceae</taxon>
        <taxon>Acetoanaerobium</taxon>
    </lineage>
</organism>
<dbReference type="PROSITE" id="PS50192">
    <property type="entry name" value="T_SNARE"/>
    <property type="match status" value="1"/>
</dbReference>
<dbReference type="InterPro" id="IPR025991">
    <property type="entry name" value="Chemoreceptor_zinc-bind_dom"/>
</dbReference>
<evidence type="ECO:0000256" key="3">
    <source>
        <dbReference type="ARBA" id="ARBA00023224"/>
    </source>
</evidence>
<dbReference type="Proteomes" id="UP000243406">
    <property type="component" value="Unassembled WGS sequence"/>
</dbReference>
<dbReference type="InterPro" id="IPR004089">
    <property type="entry name" value="MCPsignal_dom"/>
</dbReference>
<keyword evidence="3 5" id="KW-0807">Transducer</keyword>
<reference evidence="9" key="1">
    <citation type="submission" date="2017-02" db="EMBL/GenBank/DDBJ databases">
        <authorList>
            <person name="Varghese N."/>
            <person name="Submissions S."/>
        </authorList>
    </citation>
    <scope>NUCLEOTIDE SEQUENCE [LARGE SCALE GENOMIC DNA]</scope>
    <source>
        <strain evidence="9">ATCC 35199</strain>
    </source>
</reference>
<evidence type="ECO:0000256" key="5">
    <source>
        <dbReference type="PROSITE-ProRule" id="PRU00284"/>
    </source>
</evidence>
<dbReference type="CDD" id="cd11386">
    <property type="entry name" value="MCP_signal"/>
    <property type="match status" value="1"/>
</dbReference>
<dbReference type="Gene3D" id="1.10.287.950">
    <property type="entry name" value="Methyl-accepting chemotaxis protein"/>
    <property type="match status" value="1"/>
</dbReference>
<keyword evidence="2" id="KW-1003">Cell membrane</keyword>
<feature type="domain" description="T-SNARE coiled-coil homology" evidence="7">
    <location>
        <begin position="259"/>
        <end position="321"/>
    </location>
</feature>
<dbReference type="InterPro" id="IPR000727">
    <property type="entry name" value="T_SNARE_dom"/>
</dbReference>
<keyword evidence="9" id="KW-1185">Reference proteome</keyword>
<evidence type="ECO:0000259" key="6">
    <source>
        <dbReference type="PROSITE" id="PS50111"/>
    </source>
</evidence>
<dbReference type="OrthoDB" id="9816519at2"/>
<evidence type="ECO:0000256" key="1">
    <source>
        <dbReference type="ARBA" id="ARBA00004429"/>
    </source>
</evidence>
<dbReference type="PANTHER" id="PTHR32089:SF112">
    <property type="entry name" value="LYSOZYME-LIKE PROTEIN-RELATED"/>
    <property type="match status" value="1"/>
</dbReference>
<dbReference type="PRINTS" id="PR00260">
    <property type="entry name" value="CHEMTRNSDUCR"/>
</dbReference>
<keyword evidence="2" id="KW-0997">Cell inner membrane</keyword>
<accession>A0A1T5AQJ5</accession>
<proteinExistence type="inferred from homology"/>
<dbReference type="Pfam" id="PF13682">
    <property type="entry name" value="CZB"/>
    <property type="match status" value="1"/>
</dbReference>
<evidence type="ECO:0000256" key="2">
    <source>
        <dbReference type="ARBA" id="ARBA00022519"/>
    </source>
</evidence>
<protein>
    <submittedName>
        <fullName evidence="8">Methyl-accepting chemotaxis protein</fullName>
    </submittedName>
</protein>
<keyword evidence="2" id="KW-0472">Membrane</keyword>
<dbReference type="AlphaFoldDB" id="A0A1T5AQJ5"/>
<dbReference type="SUPFAM" id="SSF58104">
    <property type="entry name" value="Methyl-accepting chemotaxis protein (MCP) signaling domain"/>
    <property type="match status" value="1"/>
</dbReference>
<dbReference type="InterPro" id="IPR004090">
    <property type="entry name" value="Chemotax_Me-accpt_rcpt"/>
</dbReference>
<sequence>MIMGLFSSGQKQVKEHSTIEQKADIGAIKEVLRRISIGELCKVSADEIKDKEIAELLNTIMSRNISKKDEILHLNSILNEVVKMVEVKTMVEGIETQSDTLQSMSASSEQLSASVEDVAQMTLKASEMASELYDTSQKGSENISKAMDFVKTSFEDIESVNLMMSEVKKKTETINQIVDIVKGIADQTNLLALNAAIEAARAGESGRGFAVVADEVRKLAEHTKNSVDDIQKNVGELQVSIDSSVVSINNTTAQLHSGSKLVDESLESMGQIGSAVGNLSDIVTQVAANTQEQTAAIDTFASGTSEIAGRSDDIVNSCNQVGEKIFEVSKDIDKLRIEMVAESSCLDNREKIEIYKVDHLIWRWKVYNMILHYEVVDKEKVASYKGCRLGQWYYGIECKDLEHISAFKSLEKPHIALHEAASKAADAYTRGDLKLANNYLEEMDKHSAEVFRYLDEIKKSI</sequence>
<feature type="domain" description="Methyl-accepting transducer" evidence="6">
    <location>
        <begin position="87"/>
        <end position="308"/>
    </location>
</feature>
<evidence type="ECO:0000256" key="4">
    <source>
        <dbReference type="ARBA" id="ARBA00029447"/>
    </source>
</evidence>
<dbReference type="RefSeq" id="WP_159446398.1">
    <property type="nucleotide sequence ID" value="NZ_FUYN01000002.1"/>
</dbReference>
<dbReference type="GO" id="GO:0005886">
    <property type="term" value="C:plasma membrane"/>
    <property type="evidence" value="ECO:0007669"/>
    <property type="project" value="UniProtKB-SubCell"/>
</dbReference>
<dbReference type="EMBL" id="FUYN01000002">
    <property type="protein sequence ID" value="SKB37149.1"/>
    <property type="molecule type" value="Genomic_DNA"/>
</dbReference>
<dbReference type="GO" id="GO:0006935">
    <property type="term" value="P:chemotaxis"/>
    <property type="evidence" value="ECO:0007669"/>
    <property type="project" value="InterPro"/>
</dbReference>
<dbReference type="Gene3D" id="1.20.120.30">
    <property type="entry name" value="Aspartate receptor, ligand-binding domain"/>
    <property type="match status" value="1"/>
</dbReference>
<dbReference type="Pfam" id="PF00015">
    <property type="entry name" value="MCPsignal"/>
    <property type="match status" value="1"/>
</dbReference>
<name>A0A1T5AQJ5_9FIRM</name>
<comment type="similarity">
    <text evidence="4">Belongs to the methyl-accepting chemotaxis (MCP) protein family.</text>
</comment>
<comment type="subcellular location">
    <subcellularLocation>
        <location evidence="1">Cell inner membrane</location>
        <topology evidence="1">Multi-pass membrane protein</topology>
    </subcellularLocation>
</comment>
<dbReference type="PANTHER" id="PTHR32089">
    <property type="entry name" value="METHYL-ACCEPTING CHEMOTAXIS PROTEIN MCPB"/>
    <property type="match status" value="1"/>
</dbReference>
<evidence type="ECO:0000313" key="8">
    <source>
        <dbReference type="EMBL" id="SKB37149.1"/>
    </source>
</evidence>
<dbReference type="SMART" id="SM00283">
    <property type="entry name" value="MA"/>
    <property type="match status" value="1"/>
</dbReference>
<evidence type="ECO:0000259" key="7">
    <source>
        <dbReference type="PROSITE" id="PS50192"/>
    </source>
</evidence>